<evidence type="ECO:0000256" key="1">
    <source>
        <dbReference type="SAM" id="Phobius"/>
    </source>
</evidence>
<dbReference type="GO" id="GO:0016740">
    <property type="term" value="F:transferase activity"/>
    <property type="evidence" value="ECO:0007669"/>
    <property type="project" value="UniProtKB-KW"/>
</dbReference>
<dbReference type="OrthoDB" id="5379872at2"/>
<dbReference type="CDD" id="cd00761">
    <property type="entry name" value="Glyco_tranf_GTA_type"/>
    <property type="match status" value="1"/>
</dbReference>
<dbReference type="InterPro" id="IPR029044">
    <property type="entry name" value="Nucleotide-diphossugar_trans"/>
</dbReference>
<dbReference type="EMBL" id="CP022347">
    <property type="protein sequence ID" value="ASQ30951.1"/>
    <property type="molecule type" value="Genomic_DNA"/>
</dbReference>
<organism evidence="3 4">
    <name type="scientific">Campylobacter avium LMG 24591</name>
    <dbReference type="NCBI Taxonomy" id="522484"/>
    <lineage>
        <taxon>Bacteria</taxon>
        <taxon>Pseudomonadati</taxon>
        <taxon>Campylobacterota</taxon>
        <taxon>Epsilonproteobacteria</taxon>
        <taxon>Campylobacterales</taxon>
        <taxon>Campylobacteraceae</taxon>
        <taxon>Campylobacter</taxon>
    </lineage>
</organism>
<protein>
    <submittedName>
        <fullName evidence="3">Glycosyltransferase, family 2</fullName>
    </submittedName>
</protein>
<dbReference type="InterPro" id="IPR050834">
    <property type="entry name" value="Glycosyltransf_2"/>
</dbReference>
<dbReference type="RefSeq" id="WP_094325747.1">
    <property type="nucleotide sequence ID" value="NZ_CP022347.1"/>
</dbReference>
<sequence length="355" mass="42142">MKPKFSILCPSFNHEKYVGFFIQSVLEQSFDDFELIIVDDFSNDKNVEKIKEFKDERIKLIQHEYNKGINASLNTAFENSMGEFIVFSASDDMFEKDALKIYYESFKADENLLCIYPNLQNIDENNNFIKNDNEQKFGSRAELLHHIFFENNCLNSPGLCMKRTCFEKIHPLPNALCNLQDMAMNINFLIDGKILQLKERLIFYRKSTDKKSVSSNQKAKTRERLELELVLDNFLKLKDINLIEQIFKKELEQSKIKPKEYNLDFLLGMLALKSNDLNRQFWGYHKMLNFYSDKENADRLYKDFAFSFKDFLELSTLIKDEPHFKKYKKYKKFFNYSLILSSLLLVLLLLSWSLR</sequence>
<accession>A0A222MYR7</accession>
<dbReference type="Pfam" id="PF00535">
    <property type="entry name" value="Glycos_transf_2"/>
    <property type="match status" value="1"/>
</dbReference>
<keyword evidence="3" id="KW-0808">Transferase</keyword>
<keyword evidence="1" id="KW-1133">Transmembrane helix</keyword>
<keyword evidence="1" id="KW-0472">Membrane</keyword>
<evidence type="ECO:0000313" key="3">
    <source>
        <dbReference type="EMBL" id="ASQ30951.1"/>
    </source>
</evidence>
<proteinExistence type="predicted"/>
<dbReference type="KEGG" id="cavi:CAV_1327"/>
<dbReference type="Proteomes" id="UP000201169">
    <property type="component" value="Chromosome"/>
</dbReference>
<dbReference type="PANTHER" id="PTHR43685">
    <property type="entry name" value="GLYCOSYLTRANSFERASE"/>
    <property type="match status" value="1"/>
</dbReference>
<evidence type="ECO:0000313" key="4">
    <source>
        <dbReference type="Proteomes" id="UP000201169"/>
    </source>
</evidence>
<reference evidence="3 4" key="1">
    <citation type="submission" date="2017-07" db="EMBL/GenBank/DDBJ databases">
        <title>Analysis of two Campylobacter avium genomes and identification of a novel hippuricase gene.</title>
        <authorList>
            <person name="Miller W.G."/>
            <person name="Chapman M.H."/>
            <person name="Yee E."/>
            <person name="Revez J."/>
            <person name="Bono J.L."/>
            <person name="Rossi M."/>
        </authorList>
    </citation>
    <scope>NUCLEOTIDE SEQUENCE [LARGE SCALE GENOMIC DNA]</scope>
    <source>
        <strain evidence="3 4">LMG 24591</strain>
    </source>
</reference>
<keyword evidence="1" id="KW-0812">Transmembrane</keyword>
<dbReference type="PANTHER" id="PTHR43685:SF11">
    <property type="entry name" value="GLYCOSYLTRANSFERASE TAGX-RELATED"/>
    <property type="match status" value="1"/>
</dbReference>
<name>A0A222MYR7_9BACT</name>
<feature type="transmembrane region" description="Helical" evidence="1">
    <location>
        <begin position="333"/>
        <end position="354"/>
    </location>
</feature>
<dbReference type="AlphaFoldDB" id="A0A222MYR7"/>
<dbReference type="Gene3D" id="3.90.550.10">
    <property type="entry name" value="Spore Coat Polysaccharide Biosynthesis Protein SpsA, Chain A"/>
    <property type="match status" value="1"/>
</dbReference>
<evidence type="ECO:0000259" key="2">
    <source>
        <dbReference type="Pfam" id="PF00535"/>
    </source>
</evidence>
<gene>
    <name evidence="3" type="ORF">CAV_1327</name>
</gene>
<dbReference type="SUPFAM" id="SSF53448">
    <property type="entry name" value="Nucleotide-diphospho-sugar transferases"/>
    <property type="match status" value="1"/>
</dbReference>
<feature type="domain" description="Glycosyltransferase 2-like" evidence="2">
    <location>
        <begin position="6"/>
        <end position="145"/>
    </location>
</feature>
<keyword evidence="4" id="KW-1185">Reference proteome</keyword>
<dbReference type="InterPro" id="IPR001173">
    <property type="entry name" value="Glyco_trans_2-like"/>
</dbReference>